<sequence>MIPPGSENLAAIGRALRNLDLKRAAGGLSQGKVNAVKHASLTFMLLAGLPALSRADDAPKWHPVKGTLQTRWAAQVDPAKALDEYPRPQMVRPSWMKLNGLWQYAIQSNRDGRPAVYEGNILVPFPVESSLSGVKRSVSPDQRLWYRRTFSLPKPPADTRYLLHFGAVDWHATVYVNGDKVGEHKGGFDPFSFDVTDFLDPEKRSQEIIVSVWDPTDSASQPRGKQVLKPEGIWYTANTGIWQTVWLEPVPTRHVESLKIVTDVDAGEVRITPRLSGADSETSVTATVLEIGKTVGEATGRAGSTLTIKVPDAKLWSPDRPFLYDLRVAIKGGDQVHSYFGMRKIALAKDAAGVNRLFLNNQPLFQAGPLDQGWWPDGLYTAPTDEALKYDLEITKQLGFNMVRKHIKVEPARWYRHCDTMGLLVWQDMPSADNKDEASHKQFAAEWERIIDALHNHPSIVMWVPFNEGWGQHDTPKVVEWTKKHDPTRLVNNASGWTDKGVGDVNDMHNYPGPGMPPVEAARAAVLGEFGGLGLPLAGHLWVDKNNWGYKTFPNQAELTKAYLDLNERLRGLAALGLSASVYTQTTDVEIEVNGLMTYDRAVLKVPADAAAAVLKPLYQPLPAAKVLAATSQTTPQTWKYTTNPVGPDWTKPDFDDASWSSGPGGFGAKGTPGAVVHTEWKTNEIHLRREFQAEPGAVDSLLLSIHHDEDAEVYLNGVLVSKQPGHVGDYQFLPLDRKAVEALKPGRNVLAVSCRQSAGGQYIDVGLIEIKSAPPATASAAKP</sequence>
<dbReference type="Proteomes" id="UP000186309">
    <property type="component" value="Chromosome"/>
</dbReference>
<dbReference type="SUPFAM" id="SSF49785">
    <property type="entry name" value="Galactose-binding domain-like"/>
    <property type="match status" value="2"/>
</dbReference>
<keyword evidence="3 7" id="KW-0326">Glycosidase</keyword>
<organism evidence="7 8">
    <name type="scientific">Paludisphaera borealis</name>
    <dbReference type="NCBI Taxonomy" id="1387353"/>
    <lineage>
        <taxon>Bacteria</taxon>
        <taxon>Pseudomonadati</taxon>
        <taxon>Planctomycetota</taxon>
        <taxon>Planctomycetia</taxon>
        <taxon>Isosphaerales</taxon>
        <taxon>Isosphaeraceae</taxon>
        <taxon>Paludisphaera</taxon>
    </lineage>
</organism>
<reference evidence="8" key="1">
    <citation type="submission" date="2016-12" db="EMBL/GenBank/DDBJ databases">
        <title>Comparative genomics of four Isosphaeraceae planctomycetes: a common pool of plasmids and glycoside hydrolase genes.</title>
        <authorList>
            <person name="Ivanova A."/>
        </authorList>
    </citation>
    <scope>NUCLEOTIDE SEQUENCE [LARGE SCALE GENOMIC DNA]</scope>
    <source>
        <strain evidence="8">PX4</strain>
    </source>
</reference>
<dbReference type="InterPro" id="IPR006104">
    <property type="entry name" value="Glyco_hydro_2_N"/>
</dbReference>
<dbReference type="PANTHER" id="PTHR42732">
    <property type="entry name" value="BETA-GALACTOSIDASE"/>
    <property type="match status" value="1"/>
</dbReference>
<proteinExistence type="inferred from homology"/>
<feature type="domain" description="Glycoside hydrolase family 2 immunoglobulin-like beta-sandwich" evidence="4">
    <location>
        <begin position="254"/>
        <end position="343"/>
    </location>
</feature>
<evidence type="ECO:0000256" key="1">
    <source>
        <dbReference type="ARBA" id="ARBA00007401"/>
    </source>
</evidence>
<evidence type="ECO:0000259" key="6">
    <source>
        <dbReference type="Pfam" id="PF02837"/>
    </source>
</evidence>
<dbReference type="EMBL" id="CP019082">
    <property type="protein sequence ID" value="APW59845.1"/>
    <property type="molecule type" value="Genomic_DNA"/>
</dbReference>
<protein>
    <submittedName>
        <fullName evidence="7">Retaining beta-galactosidase or retaining beta-glucuronidase</fullName>
        <ecNumber evidence="7">3.2.1.-</ecNumber>
    </submittedName>
</protein>
<keyword evidence="2 7" id="KW-0378">Hydrolase</keyword>
<dbReference type="InterPro" id="IPR006103">
    <property type="entry name" value="Glyco_hydro_2_cat"/>
</dbReference>
<dbReference type="InterPro" id="IPR036156">
    <property type="entry name" value="Beta-gal/glucu_dom_sf"/>
</dbReference>
<dbReference type="Pfam" id="PF02837">
    <property type="entry name" value="Glyco_hydro_2_N"/>
    <property type="match status" value="1"/>
</dbReference>
<dbReference type="SUPFAM" id="SSF51445">
    <property type="entry name" value="(Trans)glycosidases"/>
    <property type="match status" value="1"/>
</dbReference>
<comment type="similarity">
    <text evidence="1">Belongs to the glycosyl hydrolase 2 family.</text>
</comment>
<dbReference type="Gene3D" id="2.60.40.10">
    <property type="entry name" value="Immunoglobulins"/>
    <property type="match status" value="1"/>
</dbReference>
<dbReference type="InterPro" id="IPR051913">
    <property type="entry name" value="GH2_Domain-Containing"/>
</dbReference>
<accession>A0A1U7CLN2</accession>
<evidence type="ECO:0000313" key="7">
    <source>
        <dbReference type="EMBL" id="APW59845.1"/>
    </source>
</evidence>
<feature type="domain" description="Glycosyl hydrolases family 2 sugar binding" evidence="6">
    <location>
        <begin position="143"/>
        <end position="217"/>
    </location>
</feature>
<dbReference type="Pfam" id="PF02836">
    <property type="entry name" value="Glyco_hydro_2_C"/>
    <property type="match status" value="1"/>
</dbReference>
<dbReference type="InterPro" id="IPR013783">
    <property type="entry name" value="Ig-like_fold"/>
</dbReference>
<gene>
    <name evidence="7" type="ORF">BSF38_01304</name>
</gene>
<dbReference type="PANTHER" id="PTHR42732:SF2">
    <property type="entry name" value="BETA-MANNOSIDASE"/>
    <property type="match status" value="1"/>
</dbReference>
<feature type="domain" description="Glycoside hydrolase family 2 catalytic" evidence="5">
    <location>
        <begin position="386"/>
        <end position="498"/>
    </location>
</feature>
<dbReference type="GO" id="GO:0004553">
    <property type="term" value="F:hydrolase activity, hydrolyzing O-glycosyl compounds"/>
    <property type="evidence" value="ECO:0007669"/>
    <property type="project" value="InterPro"/>
</dbReference>
<evidence type="ECO:0000313" key="8">
    <source>
        <dbReference type="Proteomes" id="UP000186309"/>
    </source>
</evidence>
<evidence type="ECO:0000259" key="4">
    <source>
        <dbReference type="Pfam" id="PF00703"/>
    </source>
</evidence>
<dbReference type="EC" id="3.2.1.-" evidence="7"/>
<dbReference type="InterPro" id="IPR017853">
    <property type="entry name" value="GH"/>
</dbReference>
<evidence type="ECO:0000259" key="5">
    <source>
        <dbReference type="Pfam" id="PF02836"/>
    </source>
</evidence>
<dbReference type="SUPFAM" id="SSF49303">
    <property type="entry name" value="beta-Galactosidase/glucuronidase domain"/>
    <property type="match status" value="1"/>
</dbReference>
<evidence type="ECO:0000256" key="2">
    <source>
        <dbReference type="ARBA" id="ARBA00022801"/>
    </source>
</evidence>
<dbReference type="STRING" id="1387353.BSF38_01304"/>
<keyword evidence="8" id="KW-1185">Reference proteome</keyword>
<dbReference type="Gene3D" id="3.20.20.80">
    <property type="entry name" value="Glycosidases"/>
    <property type="match status" value="1"/>
</dbReference>
<dbReference type="AlphaFoldDB" id="A0A1U7CLN2"/>
<dbReference type="Pfam" id="PF00703">
    <property type="entry name" value="Glyco_hydro_2"/>
    <property type="match status" value="1"/>
</dbReference>
<dbReference type="Gene3D" id="2.60.120.260">
    <property type="entry name" value="Galactose-binding domain-like"/>
    <property type="match status" value="2"/>
</dbReference>
<dbReference type="InterPro" id="IPR006102">
    <property type="entry name" value="Ig-like_GH2"/>
</dbReference>
<dbReference type="GO" id="GO:0005975">
    <property type="term" value="P:carbohydrate metabolic process"/>
    <property type="evidence" value="ECO:0007669"/>
    <property type="project" value="InterPro"/>
</dbReference>
<dbReference type="InterPro" id="IPR008979">
    <property type="entry name" value="Galactose-bd-like_sf"/>
</dbReference>
<dbReference type="OrthoDB" id="9762066at2"/>
<evidence type="ECO:0000256" key="3">
    <source>
        <dbReference type="ARBA" id="ARBA00023295"/>
    </source>
</evidence>
<dbReference type="KEGG" id="pbor:BSF38_01304"/>
<name>A0A1U7CLN2_9BACT</name>